<organism evidence="1 2">
    <name type="scientific">Sphaerobolus stellatus (strain SS14)</name>
    <dbReference type="NCBI Taxonomy" id="990650"/>
    <lineage>
        <taxon>Eukaryota</taxon>
        <taxon>Fungi</taxon>
        <taxon>Dikarya</taxon>
        <taxon>Basidiomycota</taxon>
        <taxon>Agaricomycotina</taxon>
        <taxon>Agaricomycetes</taxon>
        <taxon>Phallomycetidae</taxon>
        <taxon>Geastrales</taxon>
        <taxon>Sphaerobolaceae</taxon>
        <taxon>Sphaerobolus</taxon>
    </lineage>
</organism>
<evidence type="ECO:0000313" key="2">
    <source>
        <dbReference type="Proteomes" id="UP000054279"/>
    </source>
</evidence>
<name>A0A0C9UE84_SPHS4</name>
<protein>
    <submittedName>
        <fullName evidence="1">Uncharacterized protein</fullName>
    </submittedName>
</protein>
<accession>A0A0C9UE84</accession>
<reference evidence="1 2" key="1">
    <citation type="submission" date="2014-06" db="EMBL/GenBank/DDBJ databases">
        <title>Evolutionary Origins and Diversification of the Mycorrhizal Mutualists.</title>
        <authorList>
            <consortium name="DOE Joint Genome Institute"/>
            <consortium name="Mycorrhizal Genomics Consortium"/>
            <person name="Kohler A."/>
            <person name="Kuo A."/>
            <person name="Nagy L.G."/>
            <person name="Floudas D."/>
            <person name="Copeland A."/>
            <person name="Barry K.W."/>
            <person name="Cichocki N."/>
            <person name="Veneault-Fourrey C."/>
            <person name="LaButti K."/>
            <person name="Lindquist E.A."/>
            <person name="Lipzen A."/>
            <person name="Lundell T."/>
            <person name="Morin E."/>
            <person name="Murat C."/>
            <person name="Riley R."/>
            <person name="Ohm R."/>
            <person name="Sun H."/>
            <person name="Tunlid A."/>
            <person name="Henrissat B."/>
            <person name="Grigoriev I.V."/>
            <person name="Hibbett D.S."/>
            <person name="Martin F."/>
        </authorList>
    </citation>
    <scope>NUCLEOTIDE SEQUENCE [LARGE SCALE GENOMIC DNA]</scope>
    <source>
        <strain evidence="1 2">SS14</strain>
    </source>
</reference>
<evidence type="ECO:0000313" key="1">
    <source>
        <dbReference type="EMBL" id="KIJ23475.1"/>
    </source>
</evidence>
<dbReference type="Proteomes" id="UP000054279">
    <property type="component" value="Unassembled WGS sequence"/>
</dbReference>
<dbReference type="EMBL" id="KN837661">
    <property type="protein sequence ID" value="KIJ23475.1"/>
    <property type="molecule type" value="Genomic_DNA"/>
</dbReference>
<gene>
    <name evidence="1" type="ORF">M422DRAFT_275928</name>
</gene>
<dbReference type="AlphaFoldDB" id="A0A0C9UE84"/>
<sequence length="105" mass="12043">MQQNLDTVEAQFHQDQLKSPLLNVLQSPRKRVHVEEVPDEKDLIRLPFPQPAGSTYGQAQTMFDKLRHLQEVGQMGMMGPFNDKEEWEEQEVRLEAVGARRAGSV</sequence>
<proteinExistence type="predicted"/>
<keyword evidence="2" id="KW-1185">Reference proteome</keyword>
<dbReference type="HOGENOM" id="CLU_2238321_0_0_1"/>